<feature type="chain" id="PRO_5022831553" evidence="1">
    <location>
        <begin position="24"/>
        <end position="238"/>
    </location>
</feature>
<accession>A0A5A7QCH6</accession>
<protein>
    <submittedName>
        <fullName evidence="2">2-phosphoglycolate phosphatase 1</fullName>
    </submittedName>
</protein>
<proteinExistence type="predicted"/>
<feature type="non-terminal residue" evidence="2">
    <location>
        <position position="1"/>
    </location>
</feature>
<evidence type="ECO:0000256" key="1">
    <source>
        <dbReference type="SAM" id="SignalP"/>
    </source>
</evidence>
<dbReference type="AlphaFoldDB" id="A0A5A7QCH6"/>
<name>A0A5A7QCH6_STRAF</name>
<dbReference type="Proteomes" id="UP000325081">
    <property type="component" value="Unassembled WGS sequence"/>
</dbReference>
<reference evidence="3" key="1">
    <citation type="journal article" date="2019" name="Curr. Biol.">
        <title>Genome Sequence of Striga asiatica Provides Insight into the Evolution of Plant Parasitism.</title>
        <authorList>
            <person name="Yoshida S."/>
            <person name="Kim S."/>
            <person name="Wafula E.K."/>
            <person name="Tanskanen J."/>
            <person name="Kim Y.M."/>
            <person name="Honaas L."/>
            <person name="Yang Z."/>
            <person name="Spallek T."/>
            <person name="Conn C.E."/>
            <person name="Ichihashi Y."/>
            <person name="Cheong K."/>
            <person name="Cui S."/>
            <person name="Der J.P."/>
            <person name="Gundlach H."/>
            <person name="Jiao Y."/>
            <person name="Hori C."/>
            <person name="Ishida J.K."/>
            <person name="Kasahara H."/>
            <person name="Kiba T."/>
            <person name="Kim M.S."/>
            <person name="Koo N."/>
            <person name="Laohavisit A."/>
            <person name="Lee Y.H."/>
            <person name="Lumba S."/>
            <person name="McCourt P."/>
            <person name="Mortimer J.C."/>
            <person name="Mutuku J.M."/>
            <person name="Nomura T."/>
            <person name="Sasaki-Sekimoto Y."/>
            <person name="Seto Y."/>
            <person name="Wang Y."/>
            <person name="Wakatake T."/>
            <person name="Sakakibara H."/>
            <person name="Demura T."/>
            <person name="Yamaguchi S."/>
            <person name="Yoneyama K."/>
            <person name="Manabe R.I."/>
            <person name="Nelson D.C."/>
            <person name="Schulman A.H."/>
            <person name="Timko M.P."/>
            <person name="dePamphilis C.W."/>
            <person name="Choi D."/>
            <person name="Shirasu K."/>
        </authorList>
    </citation>
    <scope>NUCLEOTIDE SEQUENCE [LARGE SCALE GENOMIC DNA]</scope>
    <source>
        <strain evidence="3">cv. UVA1</strain>
    </source>
</reference>
<gene>
    <name evidence="2" type="ORF">STAS_19754</name>
</gene>
<feature type="signal peptide" evidence="1">
    <location>
        <begin position="1"/>
        <end position="23"/>
    </location>
</feature>
<evidence type="ECO:0000313" key="3">
    <source>
        <dbReference type="Proteomes" id="UP000325081"/>
    </source>
</evidence>
<dbReference type="EMBL" id="BKCP01006515">
    <property type="protein sequence ID" value="GER42929.1"/>
    <property type="molecule type" value="Genomic_DNA"/>
</dbReference>
<evidence type="ECO:0000313" key="2">
    <source>
        <dbReference type="EMBL" id="GER42929.1"/>
    </source>
</evidence>
<keyword evidence="3" id="KW-1185">Reference proteome</keyword>
<sequence>KKLFALLLHPRLLFLRRRFVVSAAPQKSIFVAADLCPPMSSSARARSSPSTCLSMVCALLPLQLRGISMAKFNCENALICLFIAEYSDVSAHRLSLSEPKPYINRSPTDTPISSSGGWQGGGGLREGVCGNKLTQPLAIAAPSQEQCGHLKRLGDDEAVAYRSAFAVIHRWWLNEEHYLRLSVNYFVFDIGSAVVFMDCSHGSGKDGDIRRYLLVVATAAKAYGFLDIEFGTDMSVIP</sequence>
<keyword evidence="1" id="KW-0732">Signal</keyword>
<comment type="caution">
    <text evidence="2">The sequence shown here is derived from an EMBL/GenBank/DDBJ whole genome shotgun (WGS) entry which is preliminary data.</text>
</comment>
<organism evidence="2 3">
    <name type="scientific">Striga asiatica</name>
    <name type="common">Asiatic witchweed</name>
    <name type="synonym">Buchnera asiatica</name>
    <dbReference type="NCBI Taxonomy" id="4170"/>
    <lineage>
        <taxon>Eukaryota</taxon>
        <taxon>Viridiplantae</taxon>
        <taxon>Streptophyta</taxon>
        <taxon>Embryophyta</taxon>
        <taxon>Tracheophyta</taxon>
        <taxon>Spermatophyta</taxon>
        <taxon>Magnoliopsida</taxon>
        <taxon>eudicotyledons</taxon>
        <taxon>Gunneridae</taxon>
        <taxon>Pentapetalae</taxon>
        <taxon>asterids</taxon>
        <taxon>lamiids</taxon>
        <taxon>Lamiales</taxon>
        <taxon>Orobanchaceae</taxon>
        <taxon>Buchnereae</taxon>
        <taxon>Striga</taxon>
    </lineage>
</organism>